<proteinExistence type="predicted"/>
<gene>
    <name evidence="1" type="ORF">DA103_10535</name>
</gene>
<name>A0A2T4Y0R9_ENTCL</name>
<reference evidence="1 2" key="1">
    <citation type="submission" date="2018-04" db="EMBL/GenBank/DDBJ databases">
        <title>Genome sequencing reveals highly heavy metal resistance and biotechnology application of the novel Enterobacter cloacae amazonensis isolated from wastewater river in Manaus - Amazonas.</title>
        <authorList>
            <person name="Astolfi M.C.T."/>
            <person name="Carvalho E.B.D.S."/>
            <person name="Lacerda L.B."/>
            <person name="Pinto M.V."/>
            <person name="Nogueira V.B."/>
            <person name="Barros A.M."/>
            <person name="Astolfi-Filho S."/>
        </authorList>
    </citation>
    <scope>NUCLEOTIDE SEQUENCE [LARGE SCALE GENOMIC DNA]</scope>
    <source>
        <strain evidence="2">amazonensis</strain>
    </source>
</reference>
<organism evidence="1 2">
    <name type="scientific">Enterobacter cloacae</name>
    <dbReference type="NCBI Taxonomy" id="550"/>
    <lineage>
        <taxon>Bacteria</taxon>
        <taxon>Pseudomonadati</taxon>
        <taxon>Pseudomonadota</taxon>
        <taxon>Gammaproteobacteria</taxon>
        <taxon>Enterobacterales</taxon>
        <taxon>Enterobacteriaceae</taxon>
        <taxon>Enterobacter</taxon>
        <taxon>Enterobacter cloacae complex</taxon>
    </lineage>
</organism>
<evidence type="ECO:0000313" key="2">
    <source>
        <dbReference type="Proteomes" id="UP000241614"/>
    </source>
</evidence>
<accession>A0A2T4Y0R9</accession>
<dbReference type="Proteomes" id="UP000241614">
    <property type="component" value="Unassembled WGS sequence"/>
</dbReference>
<dbReference type="AlphaFoldDB" id="A0A2T4Y0R9"/>
<protein>
    <submittedName>
        <fullName evidence="1">Uncharacterized protein</fullName>
    </submittedName>
</protein>
<sequence>MAAFFIGAEYVLKNVSKARKRSLFIQQMNIRERNRGRRLKGQEKLAHTLALCHTIVERVC</sequence>
<evidence type="ECO:0000313" key="1">
    <source>
        <dbReference type="EMBL" id="PTM35779.1"/>
    </source>
</evidence>
<comment type="caution">
    <text evidence="1">The sequence shown here is derived from an EMBL/GenBank/DDBJ whole genome shotgun (WGS) entry which is preliminary data.</text>
</comment>
<dbReference type="EMBL" id="PZPP01000011">
    <property type="protein sequence ID" value="PTM35779.1"/>
    <property type="molecule type" value="Genomic_DNA"/>
</dbReference>